<organism evidence="2 3">
    <name type="scientific">Deinococcus sonorensis</name>
    <dbReference type="NCBI Taxonomy" id="309891"/>
    <lineage>
        <taxon>Bacteria</taxon>
        <taxon>Thermotogati</taxon>
        <taxon>Deinococcota</taxon>
        <taxon>Deinococci</taxon>
        <taxon>Deinococcales</taxon>
        <taxon>Deinococcaceae</taxon>
        <taxon>Deinococcus</taxon>
    </lineage>
</organism>
<dbReference type="InterPro" id="IPR051677">
    <property type="entry name" value="AfsR-DnrI-RedD_regulator"/>
</dbReference>
<sequence>MSRWRDDAAPRRARPPQVAGALARPRLAQALTSARVLLVTATAGYGKTTTLATHLEALGAAAWLTLDPDDHDPRVLASGLALALSGLPGADELGVLHDQGAAPLSLARRAARLLEEQRATLVVDEAQHAAHGEAAAVLRALLGARVALLSRTPLDWPELTALELGGEARRLEAAELAFTPDELAALMQANRVQLTGPHLRAAHRLTEGWPIAARFLAQALRQGRISPGELDTLDPHAQGLGTLFSYLAREVLGPLDENLRVFLTRSSVFEDLSEGLLTQVLDEPNAGAFLAALAGGGTFLTRAGDTFRAHPLLRAWLRAQLSDDDAVLLARRGAAHYEHTGRPRRAVAAHLQGQQPMAAARLLALHGRTWLRAGRGRMVERALVRLPGECWAEWPALYTLLGDTHRAASRYPEALEAYRRAPHPDGPLGQVQVYLDTVQPALAGELLQDLRLREADPGVVDRMQAENALNAGQLERALQLDPALALSARYALRRGDLQRALLLARQAASGEVGGERTAGNHREALLLDSFLSALLGEPHDALDRAAAGQAEGERLESPFVRALARTRQGHALLAAGHDPPAETAYRSALEEAQGIAPRLTVEAHMGLAYLEALAGQDGGHRPAALHAAGHSGDRYMCGLARFTAALGTVHRLQRRTEAPDPATLQTLHAQLDEAAAEFLACGDTFGQDAVQLARFAAGVGPALPALLAAHRAPFLLSRPSLLAPARRRAGRARVLSALRVAARREQLPWTLQGIEAALGYPSGVPDSHPGHEVQVQLLGQLSLRVAGHEVREWGRAKARDLLTLLAVTPGGLARDAAQEALFPDSEPGVGERNLRVTLHALGALLEAGAPSGFFLDRGEWLRLRPGPDLQVDLHGAEALLAQPPGTPGRSERLLRLPSSVTDSVLEAVQAAAARYASALPPALAAEGAAALAAGQALLAETLADHALRLDPAEESAARVLMRARYQLGVAAGVHRAYTACCGALGSLGLTPLPETVALYRALTSLAP</sequence>
<evidence type="ECO:0000259" key="1">
    <source>
        <dbReference type="SMART" id="SM01043"/>
    </source>
</evidence>
<gene>
    <name evidence="2" type="ORF">ACFO0P_11020</name>
</gene>
<dbReference type="InterPro" id="IPR036388">
    <property type="entry name" value="WH-like_DNA-bd_sf"/>
</dbReference>
<dbReference type="Pfam" id="PF13401">
    <property type="entry name" value="AAA_22"/>
    <property type="match status" value="1"/>
</dbReference>
<reference evidence="3" key="1">
    <citation type="journal article" date="2019" name="Int. J. Syst. Evol. Microbiol.">
        <title>The Global Catalogue of Microorganisms (GCM) 10K type strain sequencing project: providing services to taxonomists for standard genome sequencing and annotation.</title>
        <authorList>
            <consortium name="The Broad Institute Genomics Platform"/>
            <consortium name="The Broad Institute Genome Sequencing Center for Infectious Disease"/>
            <person name="Wu L."/>
            <person name="Ma J."/>
        </authorList>
    </citation>
    <scope>NUCLEOTIDE SEQUENCE [LARGE SCALE GENOMIC DNA]</scope>
    <source>
        <strain evidence="3">CCUG 39970</strain>
    </source>
</reference>
<dbReference type="RefSeq" id="WP_380129772.1">
    <property type="nucleotide sequence ID" value="NZ_JBHSEG010000004.1"/>
</dbReference>
<dbReference type="EMBL" id="JBHSEG010000004">
    <property type="protein sequence ID" value="MFC4454306.1"/>
    <property type="molecule type" value="Genomic_DNA"/>
</dbReference>
<dbReference type="Gene3D" id="1.10.10.10">
    <property type="entry name" value="Winged helix-like DNA-binding domain superfamily/Winged helix DNA-binding domain"/>
    <property type="match status" value="1"/>
</dbReference>
<keyword evidence="3" id="KW-1185">Reference proteome</keyword>
<dbReference type="InterPro" id="IPR005158">
    <property type="entry name" value="BTAD"/>
</dbReference>
<proteinExistence type="predicted"/>
<accession>A0ABV8Y7N0</accession>
<dbReference type="Proteomes" id="UP001595939">
    <property type="component" value="Unassembled WGS sequence"/>
</dbReference>
<comment type="caution">
    <text evidence="2">The sequence shown here is derived from an EMBL/GenBank/DDBJ whole genome shotgun (WGS) entry which is preliminary data.</text>
</comment>
<dbReference type="InterPro" id="IPR059106">
    <property type="entry name" value="WHD_MalT"/>
</dbReference>
<dbReference type="PANTHER" id="PTHR35807:SF2">
    <property type="entry name" value="TRANSCRIPTIONAL ACTIVATOR DOMAIN"/>
    <property type="match status" value="1"/>
</dbReference>
<protein>
    <submittedName>
        <fullName evidence="2">AAA family ATPase</fullName>
    </submittedName>
</protein>
<dbReference type="SMART" id="SM01043">
    <property type="entry name" value="BTAD"/>
    <property type="match status" value="1"/>
</dbReference>
<feature type="domain" description="Bacterial transcriptional activator" evidence="1">
    <location>
        <begin position="871"/>
        <end position="1003"/>
    </location>
</feature>
<dbReference type="PANTHER" id="PTHR35807">
    <property type="entry name" value="TRANSCRIPTIONAL REGULATOR REDD-RELATED"/>
    <property type="match status" value="1"/>
</dbReference>
<dbReference type="InterPro" id="IPR049945">
    <property type="entry name" value="AAA_22"/>
</dbReference>
<dbReference type="Pfam" id="PF25873">
    <property type="entry name" value="WHD_MalT"/>
    <property type="match status" value="1"/>
</dbReference>
<evidence type="ECO:0000313" key="2">
    <source>
        <dbReference type="EMBL" id="MFC4454306.1"/>
    </source>
</evidence>
<name>A0ABV8Y7N0_9DEIO</name>
<evidence type="ECO:0000313" key="3">
    <source>
        <dbReference type="Proteomes" id="UP001595939"/>
    </source>
</evidence>